<feature type="transmembrane region" description="Helical" evidence="2">
    <location>
        <begin position="868"/>
        <end position="886"/>
    </location>
</feature>
<organism evidence="3 4">
    <name type="scientific">Brassica napus</name>
    <name type="common">Rape</name>
    <dbReference type="NCBI Taxonomy" id="3708"/>
    <lineage>
        <taxon>Eukaryota</taxon>
        <taxon>Viridiplantae</taxon>
        <taxon>Streptophyta</taxon>
        <taxon>Embryophyta</taxon>
        <taxon>Tracheophyta</taxon>
        <taxon>Spermatophyta</taxon>
        <taxon>Magnoliopsida</taxon>
        <taxon>eudicotyledons</taxon>
        <taxon>Gunneridae</taxon>
        <taxon>Pentapetalae</taxon>
        <taxon>rosids</taxon>
        <taxon>malvids</taxon>
        <taxon>Brassicales</taxon>
        <taxon>Brassicaceae</taxon>
        <taxon>Brassiceae</taxon>
        <taxon>Brassica</taxon>
    </lineage>
</organism>
<feature type="compositionally biased region" description="Basic and acidic residues" evidence="1">
    <location>
        <begin position="1358"/>
        <end position="1368"/>
    </location>
</feature>
<feature type="compositionally biased region" description="Pro residues" evidence="1">
    <location>
        <begin position="225"/>
        <end position="234"/>
    </location>
</feature>
<feature type="transmembrane region" description="Helical" evidence="2">
    <location>
        <begin position="497"/>
        <end position="522"/>
    </location>
</feature>
<evidence type="ECO:0000256" key="2">
    <source>
        <dbReference type="SAM" id="Phobius"/>
    </source>
</evidence>
<feature type="transmembrane region" description="Helical" evidence="2">
    <location>
        <begin position="1798"/>
        <end position="1817"/>
    </location>
</feature>
<evidence type="ECO:0008006" key="5">
    <source>
        <dbReference type="Google" id="ProtNLM"/>
    </source>
</evidence>
<feature type="compositionally biased region" description="Polar residues" evidence="1">
    <location>
        <begin position="37"/>
        <end position="51"/>
    </location>
</feature>
<feature type="compositionally biased region" description="Basic and acidic residues" evidence="1">
    <location>
        <begin position="79"/>
        <end position="102"/>
    </location>
</feature>
<feature type="transmembrane region" description="Helical" evidence="2">
    <location>
        <begin position="1097"/>
        <end position="1116"/>
    </location>
</feature>
<feature type="transmembrane region" description="Helical" evidence="2">
    <location>
        <begin position="148"/>
        <end position="167"/>
    </location>
</feature>
<feature type="transmembrane region" description="Helical" evidence="2">
    <location>
        <begin position="414"/>
        <end position="434"/>
    </location>
</feature>
<feature type="transmembrane region" description="Helical" evidence="2">
    <location>
        <begin position="1854"/>
        <end position="1878"/>
    </location>
</feature>
<name>A0ABQ8EKI5_BRANA</name>
<feature type="compositionally biased region" description="Basic and acidic residues" evidence="1">
    <location>
        <begin position="1645"/>
        <end position="1665"/>
    </location>
</feature>
<feature type="compositionally biased region" description="Low complexity" evidence="1">
    <location>
        <begin position="1246"/>
        <end position="1259"/>
    </location>
</feature>
<dbReference type="Proteomes" id="UP000824890">
    <property type="component" value="Unassembled WGS sequence"/>
</dbReference>
<evidence type="ECO:0000313" key="3">
    <source>
        <dbReference type="EMBL" id="KAH0942114.1"/>
    </source>
</evidence>
<feature type="transmembrane region" description="Helical" evidence="2">
    <location>
        <begin position="340"/>
        <end position="358"/>
    </location>
</feature>
<feature type="compositionally biased region" description="Basic and acidic residues" evidence="1">
    <location>
        <begin position="1057"/>
        <end position="1070"/>
    </location>
</feature>
<dbReference type="PANTHER" id="PTHR38937:SF2">
    <property type="entry name" value="MEMBRANE PROTEIN OF ER BODY-LIKE PROTEIN ISOFORM X1"/>
    <property type="match status" value="1"/>
</dbReference>
<feature type="compositionally biased region" description="Pro residues" evidence="1">
    <location>
        <begin position="288"/>
        <end position="300"/>
    </location>
</feature>
<evidence type="ECO:0000313" key="4">
    <source>
        <dbReference type="Proteomes" id="UP000824890"/>
    </source>
</evidence>
<sequence length="1981" mass="218482">MDPTDTHSQEHEGDFNNITQLSNPAGDENVDHPSADEVTNQTDVSPPQVTENSKETKCGTDTTQETSRKDDGSAETENDVGKEKHLEEDHEGSWSNVEDKKGHEDVLKEIQMPKTHDLYCSNCTHNITGTAKLFKKGQETFPYNIDRFVFVIIFSFKYPFIYIPWLYNITQDPVKPIQSDPIHRPEEPDKTNQLLPPEEPVKRLKIDQPIPPVSPKEPVKLSQPNPLPPNVPSDPKPDNTLATLLVNIREKLLPNRLPRLSPTSQRFLLVLVLLLLSVILLLTLPSRPSDPSPPPPPPQRPSKHGNSKETDVQLGPGENVPENGEGGDVSFSWLTNFLSSNYLSIILLLFLAILAVLWRSMIEVRENDPQDTGAVTNPQELDDVTDQAEDTNHPVGEVIRIKLLQLKLDILKSIVYGGLIESITSFGVVSSAAASGTSTLNVLALGLANLFSGLFIIIHNLYGLFKRPRYQSWNNDHMPELVSVDPYEELLGKRNKVILHCFVVLISFIFFGVIPPLFYGFSFKITDKGRYQEAAIFVAASLVCVISLSFAKAYAFGMDKLKTVAAYTGIAIGGSALSFVASQHARDVFANYDFHKLTSDYLKGNKIKNVDITPSPSSTVDDDNGDGVYTNEFTKLPPDSPHSSEDEDSVDFSHEQDSSLVPIGFELHEAIDTGSASRSVRGKDSQTERDFLDSDVEIVIKNQHEYYFYCPCCGEDITKTVKLVKKSDIQLTKDGKTKNEAADTKNDTRSEDKKTKISSWFPVYLQKLFLSVYGHIKDKDSGKIEVDSKSTINDLGTDSEEPSIDVKTEKDRPSFPKWYLDVFAWLFLCIIIALSFLFTSPQQSSPFIAPHLELELPSISPLPLPSVSILWLLPAFSVLSLVIMAIRSGYIPIHHKEKGDKEVDSKSTDTTSEEQIKKTKIEDDQAADSCQDSDKKTDNQKVHPVLVDPPPPQEQPSMQIANKETPPKTQAEPGVQPDTQPEIPKSVEPGKGGNKIEILKSIVYGGLTQSITSLCTVTSAAASGASTLNVLALGVANLSSGLLLIVHSLQELINEKPKTRTNTDDQKESDADVEEEEEEDRYVEALGRREKWWFHRLIAISSFVVFGLIPPLVYGFSFRRRVEKRQEYKTLAVYAVSLLCIVLLSVAKAYVSKRREYVKTLFRYTSMATTASGFSTFMGYFVNQWLEKSGFYDESTETPRPTTAGTEKLHQPVKLEEEEEEQVVELERKTSPFLPHGKRPDSADGSTITTNNSSSSSFSEGIPDLRNGEGEHIGIENLEVPESPVVGFHEEHHDGNVFFDGEEGIWKCRHCDWTYREESLLCFETKGSESADAHESNTADNLSAEKKERVSENGSTSEDNKGPSREIEEVQDIDLPEEVVVQRPGDVIEEEVDIDDVEDYNVEKVLDNQETHDLFCPNCHSCITKRVVLKKRKRKISHAVPEDPKRVRGPHPIDPILRSEDNEPSPPGGDDSSTPESFFYKCLSCFSIFIPKGVDSKPVAPSESVERLNTQPKPQEEATAHSNWFGSMFGSKKKEPPVQQGGAMPSIPEASLPRDNPSVLGEETAGSTANIPSKAPALVQDGAVPSVQDVSEISVSQDNKPVDDTLLIQVANSNDTSKGVNSGATVENGKQFLVPSADEEQTQQKIDRDDATSAAEENHSPDKGRLSPIQPSRDMNISNIVTSGPDGVRVETIFHTEGVSHLFEGTDPRKPDFGLAKVTGVVDSGDGAPIRGIDIPPLPLSSLEEGTLTEPLVRPAVAGPVVEGRKLEILKSIVYGGLIEAITSLGVISSAAGSGASTLNILVLGLANLFGGLILIIHNLQELREEEPITTEDNQTNVQEEGRYKRLLGRRENFTLHVTVAIISFIITGLLPPIVYYFSFSKTHNRDYKVASVFGASLLCIVLLALAKAHVRSPRGSHLKSVLKYAMIAVSVSGISYVVGNFVDQLLEKYGWSDGSETPAAEMMLSLLGRKAGSFGYSSSY</sequence>
<feature type="region of interest" description="Disordered" evidence="1">
    <location>
        <begin position="1632"/>
        <end position="1675"/>
    </location>
</feature>
<keyword evidence="2" id="KW-0812">Transmembrane</keyword>
<protein>
    <recommendedName>
        <fullName evidence="5">Membrane protein of ER body-like protein</fullName>
    </recommendedName>
</protein>
<feature type="region of interest" description="Disordered" evidence="1">
    <location>
        <begin position="1328"/>
        <end position="1372"/>
    </location>
</feature>
<feature type="region of interest" description="Disordered" evidence="1">
    <location>
        <begin position="285"/>
        <end position="322"/>
    </location>
</feature>
<feature type="region of interest" description="Disordered" evidence="1">
    <location>
        <begin position="1433"/>
        <end position="1474"/>
    </location>
</feature>
<dbReference type="PANTHER" id="PTHR38937">
    <property type="entry name" value="MEMBRANE PROTEIN OF ER BODY-LIKE PROTEIN"/>
    <property type="match status" value="1"/>
</dbReference>
<feature type="transmembrane region" description="Helical" evidence="2">
    <location>
        <begin position="1131"/>
        <end position="1151"/>
    </location>
</feature>
<feature type="region of interest" description="Disordered" evidence="1">
    <location>
        <begin position="178"/>
        <end position="238"/>
    </location>
</feature>
<keyword evidence="2" id="KW-1133">Transmembrane helix</keyword>
<feature type="compositionally biased region" description="Basic and acidic residues" evidence="1">
    <location>
        <begin position="932"/>
        <end position="941"/>
    </location>
</feature>
<feature type="compositionally biased region" description="Basic and acidic residues" evidence="1">
    <location>
        <begin position="1328"/>
        <end position="1351"/>
    </location>
</feature>
<feature type="region of interest" description="Disordered" evidence="1">
    <location>
        <begin position="1497"/>
        <end position="1574"/>
    </location>
</feature>
<feature type="region of interest" description="Disordered" evidence="1">
    <location>
        <begin position="613"/>
        <end position="655"/>
    </location>
</feature>
<feature type="transmembrane region" description="Helical" evidence="2">
    <location>
        <begin position="440"/>
        <end position="462"/>
    </location>
</feature>
<dbReference type="InterPro" id="IPR052843">
    <property type="entry name" value="ER_body_metal_sequester"/>
</dbReference>
<proteinExistence type="predicted"/>
<feature type="region of interest" description="Disordered" evidence="1">
    <location>
        <begin position="897"/>
        <end position="992"/>
    </location>
</feature>
<gene>
    <name evidence="3" type="ORF">HID58_001751</name>
</gene>
<feature type="transmembrane region" description="Helical" evidence="2">
    <location>
        <begin position="818"/>
        <end position="838"/>
    </location>
</feature>
<evidence type="ECO:0000256" key="1">
    <source>
        <dbReference type="SAM" id="MobiDB-lite"/>
    </source>
</evidence>
<feature type="transmembrane region" description="Helical" evidence="2">
    <location>
        <begin position="534"/>
        <end position="555"/>
    </location>
</feature>
<dbReference type="EMBL" id="JAGKQM010000001">
    <property type="protein sequence ID" value="KAH0942114.1"/>
    <property type="molecule type" value="Genomic_DNA"/>
</dbReference>
<feature type="compositionally biased region" description="Basic and acidic residues" evidence="1">
    <location>
        <begin position="914"/>
        <end position="923"/>
    </location>
</feature>
<feature type="region of interest" description="Disordered" evidence="1">
    <location>
        <begin position="1"/>
        <end position="102"/>
    </location>
</feature>
<keyword evidence="4" id="KW-1185">Reference proteome</keyword>
<accession>A0ABQ8EKI5</accession>
<feature type="transmembrane region" description="Helical" evidence="2">
    <location>
        <begin position="1922"/>
        <end position="1943"/>
    </location>
</feature>
<feature type="compositionally biased region" description="Basic and acidic residues" evidence="1">
    <location>
        <begin position="897"/>
        <end position="907"/>
    </location>
</feature>
<feature type="region of interest" description="Disordered" evidence="1">
    <location>
        <begin position="1057"/>
        <end position="1079"/>
    </location>
</feature>
<feature type="compositionally biased region" description="Basic and acidic residues" evidence="1">
    <location>
        <begin position="1"/>
        <end position="14"/>
    </location>
</feature>
<feature type="transmembrane region" description="Helical" evidence="2">
    <location>
        <begin position="1890"/>
        <end position="1910"/>
    </location>
</feature>
<feature type="transmembrane region" description="Helical" evidence="2">
    <location>
        <begin position="266"/>
        <end position="284"/>
    </location>
</feature>
<feature type="region of interest" description="Disordered" evidence="1">
    <location>
        <begin position="1193"/>
        <end position="1269"/>
    </location>
</feature>
<keyword evidence="2" id="KW-0472">Membrane</keyword>
<feature type="compositionally biased region" description="Basic and acidic residues" evidence="1">
    <location>
        <begin position="181"/>
        <end position="190"/>
    </location>
</feature>
<comment type="caution">
    <text evidence="3">The sequence shown here is derived from an EMBL/GenBank/DDBJ whole genome shotgun (WGS) entry which is preliminary data.</text>
</comment>
<reference evidence="3 4" key="1">
    <citation type="submission" date="2021-05" db="EMBL/GenBank/DDBJ databases">
        <title>Genome Assembly of Synthetic Allotetraploid Brassica napus Reveals Homoeologous Exchanges between Subgenomes.</title>
        <authorList>
            <person name="Davis J.T."/>
        </authorList>
    </citation>
    <scope>NUCLEOTIDE SEQUENCE [LARGE SCALE GENOMIC DNA]</scope>
    <source>
        <strain evidence="4">cv. Da-Ae</strain>
        <tissue evidence="3">Seedling</tissue>
    </source>
</reference>